<evidence type="ECO:0000313" key="3">
    <source>
        <dbReference type="Proteomes" id="UP000034805"/>
    </source>
</evidence>
<keyword evidence="1" id="KW-0812">Transmembrane</keyword>
<reference evidence="2 3" key="1">
    <citation type="submission" date="2015-08" db="EMBL/GenBank/DDBJ databases">
        <title>The genome of the Asian arowana (Scleropages formosus).</title>
        <authorList>
            <person name="Tan M.H."/>
            <person name="Gan H.M."/>
            <person name="Croft L.J."/>
            <person name="Austin C.M."/>
        </authorList>
    </citation>
    <scope>NUCLEOTIDE SEQUENCE [LARGE SCALE GENOMIC DNA]</scope>
    <source>
        <strain evidence="2">Aro1</strain>
    </source>
</reference>
<name>A0A0P7VG05_SCLFO</name>
<dbReference type="Proteomes" id="UP000034805">
    <property type="component" value="Unassembled WGS sequence"/>
</dbReference>
<dbReference type="EMBL" id="JARO02002574">
    <property type="protein sequence ID" value="KPP72358.1"/>
    <property type="molecule type" value="Genomic_DNA"/>
</dbReference>
<dbReference type="AlphaFoldDB" id="A0A0P7VG05"/>
<evidence type="ECO:0000256" key="1">
    <source>
        <dbReference type="SAM" id="Phobius"/>
    </source>
</evidence>
<feature type="transmembrane region" description="Helical" evidence="1">
    <location>
        <begin position="112"/>
        <end position="136"/>
    </location>
</feature>
<feature type="transmembrane region" description="Helical" evidence="1">
    <location>
        <begin position="68"/>
        <end position="91"/>
    </location>
</feature>
<accession>A0A0P7VG05</accession>
<protein>
    <submittedName>
        <fullName evidence="2">Uncharacterized protein</fullName>
    </submittedName>
</protein>
<keyword evidence="1" id="KW-0472">Membrane</keyword>
<gene>
    <name evidence="2" type="ORF">Z043_108649</name>
</gene>
<evidence type="ECO:0000313" key="2">
    <source>
        <dbReference type="EMBL" id="KPP72358.1"/>
    </source>
</evidence>
<sequence>MILPETHTPAGRFRLAQSAVGLVGCACVIYAVWMPHWLGDQGLWTRSNDTALDADQTRGSFLEEAECVFAVLSSLMGLSAGALCLVFGLCWTSQTVRSYSNTRSLLMVGQALYPTTLLLITLVPTGFFFLLCWSLFTHQHWTEISADPGQLGFCYWLGAVGLVLLLAVLPVIFLVEQCVVPDPLPELKRAYETLWCTPLPGYGLHSLSDSDNHYGDDFIRGHPGYLSFP</sequence>
<feature type="transmembrane region" description="Helical" evidence="1">
    <location>
        <begin position="156"/>
        <end position="175"/>
    </location>
</feature>
<comment type="caution">
    <text evidence="2">The sequence shown here is derived from an EMBL/GenBank/DDBJ whole genome shotgun (WGS) entry which is preliminary data.</text>
</comment>
<proteinExistence type="predicted"/>
<feature type="transmembrane region" description="Helical" evidence="1">
    <location>
        <begin position="12"/>
        <end position="33"/>
    </location>
</feature>
<keyword evidence="1" id="KW-1133">Transmembrane helix</keyword>
<organism evidence="2 3">
    <name type="scientific">Scleropages formosus</name>
    <name type="common">Asian bonytongue</name>
    <name type="synonym">Osteoglossum formosum</name>
    <dbReference type="NCBI Taxonomy" id="113540"/>
    <lineage>
        <taxon>Eukaryota</taxon>
        <taxon>Metazoa</taxon>
        <taxon>Chordata</taxon>
        <taxon>Craniata</taxon>
        <taxon>Vertebrata</taxon>
        <taxon>Euteleostomi</taxon>
        <taxon>Actinopterygii</taxon>
        <taxon>Neopterygii</taxon>
        <taxon>Teleostei</taxon>
        <taxon>Osteoglossocephala</taxon>
        <taxon>Osteoglossomorpha</taxon>
        <taxon>Osteoglossiformes</taxon>
        <taxon>Osteoglossidae</taxon>
        <taxon>Scleropages</taxon>
    </lineage>
</organism>